<evidence type="ECO:0000313" key="1">
    <source>
        <dbReference type="EMBL" id="GAJ05892.1"/>
    </source>
</evidence>
<name>X1UQL0_9ZZZZ</name>
<dbReference type="PANTHER" id="PTHR38815">
    <property type="entry name" value="HYPOTHETICAL MEMBRANE PROTEIN, CONSERVED, DUF373 FAMILY"/>
    <property type="match status" value="1"/>
</dbReference>
<reference evidence="1" key="1">
    <citation type="journal article" date="2014" name="Front. Microbiol.">
        <title>High frequency of phylogenetically diverse reductive dehalogenase-homologous genes in deep subseafloor sedimentary metagenomes.</title>
        <authorList>
            <person name="Kawai M."/>
            <person name="Futagami T."/>
            <person name="Toyoda A."/>
            <person name="Takaki Y."/>
            <person name="Nishi S."/>
            <person name="Hori S."/>
            <person name="Arai W."/>
            <person name="Tsubouchi T."/>
            <person name="Morono Y."/>
            <person name="Uchiyama I."/>
            <person name="Ito T."/>
            <person name="Fujiyama A."/>
            <person name="Inagaki F."/>
            <person name="Takami H."/>
        </authorList>
    </citation>
    <scope>NUCLEOTIDE SEQUENCE</scope>
    <source>
        <strain evidence="1">Expedition CK06-06</strain>
    </source>
</reference>
<evidence type="ECO:0008006" key="2">
    <source>
        <dbReference type="Google" id="ProtNLM"/>
    </source>
</evidence>
<protein>
    <recommendedName>
        <fullName evidence="2">DUF373 family protein</fullName>
    </recommendedName>
</protein>
<dbReference type="Pfam" id="PF04123">
    <property type="entry name" value="DUF373"/>
    <property type="match status" value="1"/>
</dbReference>
<dbReference type="EMBL" id="BARW01030435">
    <property type="protein sequence ID" value="GAJ05892.1"/>
    <property type="molecule type" value="Genomic_DNA"/>
</dbReference>
<dbReference type="InterPro" id="IPR007254">
    <property type="entry name" value="DUF373"/>
</dbReference>
<sequence>MPTATKAERILILCVDRDDDIGVKAGINTPVLGRKENVNAAASLALRDPEEADA</sequence>
<feature type="non-terminal residue" evidence="1">
    <location>
        <position position="54"/>
    </location>
</feature>
<gene>
    <name evidence="1" type="ORF">S12H4_48658</name>
</gene>
<dbReference type="AlphaFoldDB" id="X1UQL0"/>
<organism evidence="1">
    <name type="scientific">marine sediment metagenome</name>
    <dbReference type="NCBI Taxonomy" id="412755"/>
    <lineage>
        <taxon>unclassified sequences</taxon>
        <taxon>metagenomes</taxon>
        <taxon>ecological metagenomes</taxon>
    </lineage>
</organism>
<proteinExistence type="predicted"/>
<dbReference type="PANTHER" id="PTHR38815:SF1">
    <property type="entry name" value="DUF373 FAMILY PROTEIN"/>
    <property type="match status" value="1"/>
</dbReference>
<accession>X1UQL0</accession>
<comment type="caution">
    <text evidence="1">The sequence shown here is derived from an EMBL/GenBank/DDBJ whole genome shotgun (WGS) entry which is preliminary data.</text>
</comment>